<accession>E1WXW1</accession>
<evidence type="ECO:0000313" key="2">
    <source>
        <dbReference type="EMBL" id="CBW25918.1"/>
    </source>
</evidence>
<dbReference type="Gene3D" id="2.60.120.620">
    <property type="entry name" value="q2cbj1_9rhob like domain"/>
    <property type="match status" value="1"/>
</dbReference>
<proteinExistence type="predicted"/>
<organism evidence="2 3">
    <name type="scientific">Halobacteriovorax marinus (strain ATCC BAA-682 / DSM 15412 / SJ)</name>
    <name type="common">Bacteriovorax marinus</name>
    <dbReference type="NCBI Taxonomy" id="862908"/>
    <lineage>
        <taxon>Bacteria</taxon>
        <taxon>Pseudomonadati</taxon>
        <taxon>Bdellovibrionota</taxon>
        <taxon>Bacteriovoracia</taxon>
        <taxon>Bacteriovoracales</taxon>
        <taxon>Halobacteriovoraceae</taxon>
        <taxon>Halobacteriovorax</taxon>
    </lineage>
</organism>
<dbReference type="KEGG" id="bmx:BMS_1034"/>
<gene>
    <name evidence="2" type="ordered locus">BMS_1034</name>
</gene>
<dbReference type="EMBL" id="FQ312005">
    <property type="protein sequence ID" value="CBW25918.1"/>
    <property type="molecule type" value="Genomic_DNA"/>
</dbReference>
<dbReference type="Pfam" id="PF13640">
    <property type="entry name" value="2OG-FeII_Oxy_3"/>
    <property type="match status" value="1"/>
</dbReference>
<dbReference type="InterPro" id="IPR044862">
    <property type="entry name" value="Pro_4_hyd_alph_FE2OG_OXY"/>
</dbReference>
<sequence length="177" mass="20190">MDTLDKAYLEQNLPSKRLLEERGYLKFHLPFPSELAKALELKDWDKIDQLISNYLCCGGILNSVISYYQDFSHSEHIIAIRESETDENGIWHDDGSRDIAFTWSLNTDSNLAGGELLFRKKGASEEELTTFTPPPKETLIIFLTGRDGYEHKVNRVKAGTRRTIAGWCSLVAPNWSH</sequence>
<name>E1WXW1_HALMS</name>
<dbReference type="Proteomes" id="UP000008963">
    <property type="component" value="Chromosome"/>
</dbReference>
<dbReference type="STRING" id="862908.BMS_1034"/>
<dbReference type="PROSITE" id="PS51471">
    <property type="entry name" value="FE2OG_OXY"/>
    <property type="match status" value="1"/>
</dbReference>
<dbReference type="eggNOG" id="COG3751">
    <property type="taxonomic scope" value="Bacteria"/>
</dbReference>
<feature type="domain" description="Fe2OG dioxygenase" evidence="1">
    <location>
        <begin position="53"/>
        <end position="170"/>
    </location>
</feature>
<dbReference type="PATRIC" id="fig|862908.3.peg.985"/>
<dbReference type="OrthoDB" id="5296399at2"/>
<dbReference type="AlphaFoldDB" id="E1WXW1"/>
<dbReference type="RefSeq" id="WP_014243702.1">
    <property type="nucleotide sequence ID" value="NC_016620.1"/>
</dbReference>
<dbReference type="InterPro" id="IPR005123">
    <property type="entry name" value="Oxoglu/Fe-dep_dioxygenase_dom"/>
</dbReference>
<keyword evidence="3" id="KW-1185">Reference proteome</keyword>
<reference evidence="3" key="1">
    <citation type="journal article" date="2013" name="ISME J.">
        <title>A small predatory core genome in the divergent marine Bacteriovorax marinus SJ and the terrestrial Bdellovibrio bacteriovorus.</title>
        <authorList>
            <person name="Crossman L.C."/>
            <person name="Chen H."/>
            <person name="Cerdeno-Tarraga A.M."/>
            <person name="Brooks K."/>
            <person name="Quail M.A."/>
            <person name="Pineiro S.A."/>
            <person name="Hobley L."/>
            <person name="Sockett R.E."/>
            <person name="Bentley S.D."/>
            <person name="Parkhill J."/>
            <person name="Williams H.N."/>
            <person name="Stine O.C."/>
        </authorList>
    </citation>
    <scope>NUCLEOTIDE SEQUENCE [LARGE SCALE GENOMIC DNA]</scope>
    <source>
        <strain evidence="3">ATCC BAA-682 / DSM 15412 / SJ</strain>
    </source>
</reference>
<evidence type="ECO:0000259" key="1">
    <source>
        <dbReference type="PROSITE" id="PS51471"/>
    </source>
</evidence>
<dbReference type="HOGENOM" id="CLU_1515880_0_0_7"/>
<protein>
    <recommendedName>
        <fullName evidence="1">Fe2OG dioxygenase domain-containing protein</fullName>
    </recommendedName>
</protein>
<evidence type="ECO:0000313" key="3">
    <source>
        <dbReference type="Proteomes" id="UP000008963"/>
    </source>
</evidence>